<organism evidence="2 3">
    <name type="scientific">Catalinimonas alkaloidigena</name>
    <dbReference type="NCBI Taxonomy" id="1075417"/>
    <lineage>
        <taxon>Bacteria</taxon>
        <taxon>Pseudomonadati</taxon>
        <taxon>Bacteroidota</taxon>
        <taxon>Cytophagia</taxon>
        <taxon>Cytophagales</taxon>
        <taxon>Catalimonadaceae</taxon>
        <taxon>Catalinimonas</taxon>
    </lineage>
</organism>
<dbReference type="AlphaFoldDB" id="A0A1G8XDI1"/>
<gene>
    <name evidence="2" type="ORF">SAMN05421823_101335</name>
</gene>
<evidence type="ECO:0000313" key="3">
    <source>
        <dbReference type="Proteomes" id="UP000198510"/>
    </source>
</evidence>
<dbReference type="Proteomes" id="UP000198510">
    <property type="component" value="Unassembled WGS sequence"/>
</dbReference>
<sequence>MRHVALRGRTVAVLWFGLAGLLATACHSTPPPPPTGDYTEDGYRVNYLKTVRHEGCEYVLWYNGEGSDMLHKANCDNPVHRQ</sequence>
<dbReference type="EMBL" id="FNFO01000001">
    <property type="protein sequence ID" value="SDJ88553.1"/>
    <property type="molecule type" value="Genomic_DNA"/>
</dbReference>
<keyword evidence="3" id="KW-1185">Reference proteome</keyword>
<evidence type="ECO:0000256" key="1">
    <source>
        <dbReference type="SAM" id="SignalP"/>
    </source>
</evidence>
<proteinExistence type="predicted"/>
<dbReference type="STRING" id="1075417.SAMN05421823_101335"/>
<name>A0A1G8XDI1_9BACT</name>
<feature type="chain" id="PRO_5011609392" evidence="1">
    <location>
        <begin position="26"/>
        <end position="82"/>
    </location>
</feature>
<evidence type="ECO:0000313" key="2">
    <source>
        <dbReference type="EMBL" id="SDJ88553.1"/>
    </source>
</evidence>
<keyword evidence="1" id="KW-0732">Signal</keyword>
<dbReference type="OrthoDB" id="965983at2"/>
<protein>
    <submittedName>
        <fullName evidence="2">Uncharacterized protein</fullName>
    </submittedName>
</protein>
<feature type="signal peptide" evidence="1">
    <location>
        <begin position="1"/>
        <end position="25"/>
    </location>
</feature>
<reference evidence="2 3" key="1">
    <citation type="submission" date="2016-10" db="EMBL/GenBank/DDBJ databases">
        <authorList>
            <person name="de Groot N.N."/>
        </authorList>
    </citation>
    <scope>NUCLEOTIDE SEQUENCE [LARGE SCALE GENOMIC DNA]</scope>
    <source>
        <strain evidence="2 3">DSM 25186</strain>
    </source>
</reference>
<dbReference type="PROSITE" id="PS51257">
    <property type="entry name" value="PROKAR_LIPOPROTEIN"/>
    <property type="match status" value="1"/>
</dbReference>
<accession>A0A1G8XDI1</accession>
<dbReference type="RefSeq" id="WP_143017057.1">
    <property type="nucleotide sequence ID" value="NZ_FNFO01000001.1"/>
</dbReference>